<evidence type="ECO:0000313" key="2">
    <source>
        <dbReference type="Proteomes" id="UP000076532"/>
    </source>
</evidence>
<protein>
    <submittedName>
        <fullName evidence="1">Uncharacterized protein</fullName>
    </submittedName>
</protein>
<sequence>MRIEGRLMDQSRGDCHHPCQNQWRKGITVVVGRPLIPFTAAATRSSQPLFTPFVVPLDENEKKSIRRVALLDAPNFHLGQHRDAAWIISASNRSQEQMQARANTHKSLREIVKKEVEL</sequence>
<proteinExistence type="predicted"/>
<organism evidence="1 2">
    <name type="scientific">Athelia psychrophila</name>
    <dbReference type="NCBI Taxonomy" id="1759441"/>
    <lineage>
        <taxon>Eukaryota</taxon>
        <taxon>Fungi</taxon>
        <taxon>Dikarya</taxon>
        <taxon>Basidiomycota</taxon>
        <taxon>Agaricomycotina</taxon>
        <taxon>Agaricomycetes</taxon>
        <taxon>Agaricomycetidae</taxon>
        <taxon>Atheliales</taxon>
        <taxon>Atheliaceae</taxon>
        <taxon>Athelia</taxon>
    </lineage>
</organism>
<dbReference type="AlphaFoldDB" id="A0A165XWG9"/>
<keyword evidence="2" id="KW-1185">Reference proteome</keyword>
<reference evidence="1 2" key="1">
    <citation type="journal article" date="2016" name="Mol. Biol. Evol.">
        <title>Comparative Genomics of Early-Diverging Mushroom-Forming Fungi Provides Insights into the Origins of Lignocellulose Decay Capabilities.</title>
        <authorList>
            <person name="Nagy L.G."/>
            <person name="Riley R."/>
            <person name="Tritt A."/>
            <person name="Adam C."/>
            <person name="Daum C."/>
            <person name="Floudas D."/>
            <person name="Sun H."/>
            <person name="Yadav J.S."/>
            <person name="Pangilinan J."/>
            <person name="Larsson K.H."/>
            <person name="Matsuura K."/>
            <person name="Barry K."/>
            <person name="Labutti K."/>
            <person name="Kuo R."/>
            <person name="Ohm R.A."/>
            <person name="Bhattacharya S.S."/>
            <person name="Shirouzu T."/>
            <person name="Yoshinaga Y."/>
            <person name="Martin F.M."/>
            <person name="Grigoriev I.V."/>
            <person name="Hibbett D.S."/>
        </authorList>
    </citation>
    <scope>NUCLEOTIDE SEQUENCE [LARGE SCALE GENOMIC DNA]</scope>
    <source>
        <strain evidence="1 2">CBS 109695</strain>
    </source>
</reference>
<name>A0A165XWG9_9AGAM</name>
<accession>A0A165XWG9</accession>
<dbReference type="EMBL" id="KV417710">
    <property type="protein sequence ID" value="KZP08965.1"/>
    <property type="molecule type" value="Genomic_DNA"/>
</dbReference>
<gene>
    <name evidence="1" type="ORF">FIBSPDRAFT_249891</name>
</gene>
<evidence type="ECO:0000313" key="1">
    <source>
        <dbReference type="EMBL" id="KZP08965.1"/>
    </source>
</evidence>
<dbReference type="Proteomes" id="UP000076532">
    <property type="component" value="Unassembled WGS sequence"/>
</dbReference>